<organism evidence="1 2">
    <name type="scientific">Caballeronia catudaia</name>
    <dbReference type="NCBI Taxonomy" id="1777136"/>
    <lineage>
        <taxon>Bacteria</taxon>
        <taxon>Pseudomonadati</taxon>
        <taxon>Pseudomonadota</taxon>
        <taxon>Betaproteobacteria</taxon>
        <taxon>Burkholderiales</taxon>
        <taxon>Burkholderiaceae</taxon>
        <taxon>Caballeronia</taxon>
    </lineage>
</organism>
<accession>A0A158BUR2</accession>
<gene>
    <name evidence="1" type="ORF">AWB75_04072</name>
</gene>
<dbReference type="Proteomes" id="UP000054870">
    <property type="component" value="Unassembled WGS sequence"/>
</dbReference>
<name>A0A158BUR2_9BURK</name>
<proteinExistence type="predicted"/>
<reference evidence="1" key="1">
    <citation type="submission" date="2016-01" db="EMBL/GenBank/DDBJ databases">
        <authorList>
            <person name="Peeters C."/>
        </authorList>
    </citation>
    <scope>NUCLEOTIDE SEQUENCE [LARGE SCALE GENOMIC DNA]</scope>
    <source>
        <strain evidence="1">LMG 29318</strain>
    </source>
</reference>
<evidence type="ECO:0000313" key="2">
    <source>
        <dbReference type="Proteomes" id="UP000054870"/>
    </source>
</evidence>
<sequence>MATSTFFVTSACCDWLSGTTSQLIFDTSTPCCDRYFFVTNSAHAPKLLNATVLPSKSFGARMPESLRVKYFICGASGKVSPPADTTLISAPLAMAEMASGTIAERLIILTSASGRSNEGNALS</sequence>
<protein>
    <submittedName>
        <fullName evidence="1">Uncharacterized protein</fullName>
    </submittedName>
</protein>
<evidence type="ECO:0000313" key="1">
    <source>
        <dbReference type="EMBL" id="SAK73842.1"/>
    </source>
</evidence>
<dbReference type="EMBL" id="FCOF02000019">
    <property type="protein sequence ID" value="SAK73842.1"/>
    <property type="molecule type" value="Genomic_DNA"/>
</dbReference>
<comment type="caution">
    <text evidence="1">The sequence shown here is derived from an EMBL/GenBank/DDBJ whole genome shotgun (WGS) entry which is preliminary data.</text>
</comment>
<dbReference type="AlphaFoldDB" id="A0A158BUR2"/>
<keyword evidence="2" id="KW-1185">Reference proteome</keyword>